<dbReference type="PANTHER" id="PTHR46817:SF1">
    <property type="entry name" value="SAC DOMAIN-CONTAINING PROTEIN"/>
    <property type="match status" value="1"/>
</dbReference>
<dbReference type="VEuPathDB" id="TriTrypDB:C3747_35g291"/>
<gene>
    <name evidence="2" type="ORF">C4B63_52g178</name>
</gene>
<name>A0A2V2V529_TRYCR</name>
<dbReference type="GO" id="GO:0016791">
    <property type="term" value="F:phosphatase activity"/>
    <property type="evidence" value="ECO:0007669"/>
    <property type="project" value="InterPro"/>
</dbReference>
<dbReference type="VEuPathDB" id="TriTrypDB:TcCLB.510403.89"/>
<reference evidence="2 3" key="1">
    <citation type="journal article" date="2018" name="Microb. Genom.">
        <title>Expanding an expanded genome: long-read sequencing of Trypanosoma cruzi.</title>
        <authorList>
            <person name="Berna L."/>
            <person name="Rodriguez M."/>
            <person name="Chiribao M.L."/>
            <person name="Parodi-Talice A."/>
            <person name="Pita S."/>
            <person name="Rijo G."/>
            <person name="Alvarez-Valin F."/>
            <person name="Robello C."/>
        </authorList>
    </citation>
    <scope>NUCLEOTIDE SEQUENCE [LARGE SCALE GENOMIC DNA]</scope>
    <source>
        <strain evidence="2 3">Dm28c</strain>
    </source>
</reference>
<dbReference type="PROSITE" id="PS50275">
    <property type="entry name" value="SAC"/>
    <property type="match status" value="1"/>
</dbReference>
<evidence type="ECO:0000259" key="1">
    <source>
        <dbReference type="PROSITE" id="PS50275"/>
    </source>
</evidence>
<organism evidence="2 3">
    <name type="scientific">Trypanosoma cruzi</name>
    <dbReference type="NCBI Taxonomy" id="5693"/>
    <lineage>
        <taxon>Eukaryota</taxon>
        <taxon>Discoba</taxon>
        <taxon>Euglenozoa</taxon>
        <taxon>Kinetoplastea</taxon>
        <taxon>Metakinetoplastina</taxon>
        <taxon>Trypanosomatida</taxon>
        <taxon>Trypanosomatidae</taxon>
        <taxon>Trypanosoma</taxon>
        <taxon>Schizotrypanum</taxon>
    </lineage>
</organism>
<dbReference type="VEuPathDB" id="TriTrypDB:TCDM_06701"/>
<dbReference type="VEuPathDB" id="TriTrypDB:Tc_MARK_8852"/>
<accession>A0A2V2V529</accession>
<dbReference type="VEuPathDB" id="TriTrypDB:TcBrA4_0132970"/>
<dbReference type="VEuPathDB" id="TriTrypDB:C4B63_52g178"/>
<evidence type="ECO:0000313" key="2">
    <source>
        <dbReference type="EMBL" id="PWU90178.1"/>
    </source>
</evidence>
<evidence type="ECO:0000313" key="3">
    <source>
        <dbReference type="Proteomes" id="UP000246121"/>
    </source>
</evidence>
<dbReference type="VEuPathDB" id="TriTrypDB:ECC02_005096"/>
<sequence length="827" mass="92418">MQAVKTPRKRCAVCVKNGHQILFLSIPKPVDPPAPIELEPLMFFEDTSSSETPCMKKIVANGTNKWEGGWVVVPLVVNGNGEMERCRGFGKGEFSSFREAYDFCGPFESLAEYPAMFGCILLDTIYLLVATRVELIALLPLGGVIHRVLGTEWIPLFIPGSVPLRLSTTDRSRLKEFQQYSYERGYFYSDDCDLIYPFPFLANSAGEAPAFHCDWSEQLRQPFCLHGLSAGCSVLIRGFAEEKVVQLKNGSVLHMLLLGRQNNLNPGPRYLGRGLNGNNAAGNDHFYEYIMWRPNREDGSISFARHTILRGTIPVHWSTQIHRTMVEPSMIFSQNEEEVVRGCDAYFEFLFRQLVSLIKYDTGTASSDAPAALAPEVRCMSLLRQNPQSGEGVLARYFLDAVRKSDALLRRLFNGAKLDLVHIDWLNLVKDYGVDVATKIFWESAFEFLAPQKDDAVATVGLLRRDGRITRRNCQRRFLRVNCADSLDRTNLGCFFTCFQASISMLNSIGIEFSQFVDQRPLPPLEGQEDLSQSGLSSLSMGGNKKTISPPFVKSWIEARNPSLSPVAVGRALSELYVYNGDIVAQLYTSSAAMHSNLLRNICGLRSTASNMVIATQRRFENVFEDRSKFRNLELLLGRNKDIHFPSMNQAFLTRPVPLQYWSCALVALGVPLSVSSADLAGAVQQALEEIFSLTLPSDQLSRHSSFALGFCISLAEDEVASHKEFVTAVSQVTFEQPPPITEEEGNVIQDNERIAVIEFDHDRFDATSVQRFLREREILRVQNCAVTLFPYAYPFQGAGGDSSGLVQKAANSLRSGLKNFVRGLNK</sequence>
<proteinExistence type="predicted"/>
<dbReference type="EMBL" id="PRFA01000052">
    <property type="protein sequence ID" value="PWU90178.1"/>
    <property type="molecule type" value="Genomic_DNA"/>
</dbReference>
<comment type="caution">
    <text evidence="2">The sequence shown here is derived from an EMBL/GenBank/DDBJ whole genome shotgun (WGS) entry which is preliminary data.</text>
</comment>
<dbReference type="Proteomes" id="UP000246121">
    <property type="component" value="Unassembled WGS sequence"/>
</dbReference>
<dbReference type="PANTHER" id="PTHR46817">
    <property type="entry name" value="PHOSPHOINOSITIDE PHOSPHATASE SAC9-RELATED"/>
    <property type="match status" value="1"/>
</dbReference>
<dbReference type="VEuPathDB" id="TriTrypDB:TcCLB.508265.4"/>
<dbReference type="VEuPathDB" id="TriTrypDB:TcG_04488"/>
<dbReference type="VEuPathDB" id="TriTrypDB:TcCL_NonESM03789"/>
<dbReference type="InterPro" id="IPR002013">
    <property type="entry name" value="SAC_dom"/>
</dbReference>
<dbReference type="VEuPathDB" id="TriTrypDB:TCSYLVIO_010638"/>
<dbReference type="AlphaFoldDB" id="A0A2V2V529"/>
<protein>
    <submittedName>
        <fullName evidence="2">Putative synaptojanin (N-terminal domain)</fullName>
    </submittedName>
</protein>
<dbReference type="VEuPathDB" id="TriTrypDB:BCY84_07774"/>
<dbReference type="VEuPathDB" id="TriTrypDB:TcCLB.506443.80"/>
<feature type="domain" description="SAC" evidence="1">
    <location>
        <begin position="177"/>
        <end position="590"/>
    </location>
</feature>
<dbReference type="Pfam" id="PF02383">
    <property type="entry name" value="Syja_N"/>
    <property type="match status" value="1"/>
</dbReference>